<dbReference type="EMBL" id="JARBJD010000096">
    <property type="protein sequence ID" value="KAK2953070.1"/>
    <property type="molecule type" value="Genomic_DNA"/>
</dbReference>
<dbReference type="Proteomes" id="UP001281761">
    <property type="component" value="Unassembled WGS sequence"/>
</dbReference>
<dbReference type="InterPro" id="IPR042099">
    <property type="entry name" value="ANL_N_sf"/>
</dbReference>
<name>A0ABQ9XPE6_9EUKA</name>
<dbReference type="SUPFAM" id="SSF56801">
    <property type="entry name" value="Acetyl-CoA synthetase-like"/>
    <property type="match status" value="1"/>
</dbReference>
<reference evidence="3 4" key="1">
    <citation type="journal article" date="2022" name="bioRxiv">
        <title>Genomics of Preaxostyla Flagellates Illuminates Evolutionary Transitions and the Path Towards Mitochondrial Loss.</title>
        <authorList>
            <person name="Novak L.V.F."/>
            <person name="Treitli S.C."/>
            <person name="Pyrih J."/>
            <person name="Halakuc P."/>
            <person name="Pipaliya S.V."/>
            <person name="Vacek V."/>
            <person name="Brzon O."/>
            <person name="Soukal P."/>
            <person name="Eme L."/>
            <person name="Dacks J.B."/>
            <person name="Karnkowska A."/>
            <person name="Elias M."/>
            <person name="Hampl V."/>
        </authorList>
    </citation>
    <scope>NUCLEOTIDE SEQUENCE [LARGE SCALE GENOMIC DNA]</scope>
    <source>
        <strain evidence="3">NAU3</strain>
        <tissue evidence="3">Gut</tissue>
    </source>
</reference>
<dbReference type="EC" id="6.2.1.3" evidence="3"/>
<dbReference type="InterPro" id="IPR020845">
    <property type="entry name" value="AMP-binding_CS"/>
</dbReference>
<dbReference type="Pfam" id="PF00501">
    <property type="entry name" value="AMP-binding"/>
    <property type="match status" value="1"/>
</dbReference>
<gene>
    <name evidence="3" type="ORF">BLNAU_12059</name>
</gene>
<accession>A0ABQ9XPE6</accession>
<dbReference type="GO" id="GO:0004467">
    <property type="term" value="F:long-chain fatty acid-CoA ligase activity"/>
    <property type="evidence" value="ECO:0007669"/>
    <property type="project" value="UniProtKB-EC"/>
</dbReference>
<dbReference type="PANTHER" id="PTHR43272">
    <property type="entry name" value="LONG-CHAIN-FATTY-ACID--COA LIGASE"/>
    <property type="match status" value="1"/>
</dbReference>
<dbReference type="PANTHER" id="PTHR43272:SF3">
    <property type="entry name" value="LONG CHAIN ACYL-COA SYNTHETASE 4"/>
    <property type="match status" value="1"/>
</dbReference>
<feature type="domain" description="AMP-dependent synthetase/ligase" evidence="2">
    <location>
        <begin position="54"/>
        <end position="476"/>
    </location>
</feature>
<keyword evidence="3" id="KW-0436">Ligase</keyword>
<evidence type="ECO:0000256" key="1">
    <source>
        <dbReference type="SAM" id="MobiDB-lite"/>
    </source>
</evidence>
<dbReference type="PROSITE" id="PS00455">
    <property type="entry name" value="AMP_BINDING"/>
    <property type="match status" value="1"/>
</dbReference>
<evidence type="ECO:0000313" key="3">
    <source>
        <dbReference type="EMBL" id="KAK2953070.1"/>
    </source>
</evidence>
<sequence length="799" mass="89594">MDSINWHCENLNEAMSSHTPERGPIHRTGNRTYYSTSYFQPEGLTIKKLIRSVCERYPDNDHLGYREYLPNSNKRGQYIWLKYRDVNDLITYFGSGLRKIGLVTGDKVGIMAQNCVEWSLADYAIACQALVCVPVYDSYGEKDCQTIVVHSDMSAIIVQPKQLPFAVSIKASGQAPFLKHIIVIDDVRSNSAECPQGATHRFSDIIALGKANPVEDQEPTPEQLFTIVYTSGTTGVPKGAMISHNAVAVGSINLMTRAATPPPNMQDYLISFLPLAHVFARVLEYTVLHFGCGIGFFSGSMNTITDDIFTLRPTIMAGVPRVFSKTYGKIAGQIEKKGFLARMAFKVAYRTKLKALNEGKPAPLSDRLVFRQIQEKLGGRLRLVYNGAASLPYHIQEFLSVCLGVIIAEGYGLTETTATTSCGQILAFDQGNCGVPYRYSEIRLESVPEMGYLVTDTPHPRGEICHGGPTTFLGYYKDEESTQKALDEDGFFHTGDIGMWIPGPYKTDDDPNATTYADSLRIIDRKKNIFKLSQGEFISAEKVESALSNNCKWVKQIMVYGPSTSCALVAFVVPEWDEVFKEENEAQTGAGSWGDGAVAAWRAQLKSGSSEPVVKSEGTEFESPDALRKSLVKDPQVMAWFLHQIQETGNRCPTQVKRYEIPKGIVLCAEEWGVENKCMTPSMKVKREFVRMKWREEFEEQLGVIDELERLENAGNVVRKAVVREEKKEEKKEEEKKEEKKEEEKKEGETAEPKQAEKEAEKEEKKNDDPQPAPTEETREEEKENEAEEVKEDPQEKDA</sequence>
<keyword evidence="4" id="KW-1185">Reference proteome</keyword>
<dbReference type="InterPro" id="IPR000873">
    <property type="entry name" value="AMP-dep_synth/lig_dom"/>
</dbReference>
<proteinExistence type="predicted"/>
<protein>
    <submittedName>
        <fullName evidence="3">Long chain acyl-CoA synthetase 7, peroxisomal</fullName>
        <ecNumber evidence="3">6.2.1.3</ecNumber>
    </submittedName>
</protein>
<organism evidence="3 4">
    <name type="scientific">Blattamonas nauphoetae</name>
    <dbReference type="NCBI Taxonomy" id="2049346"/>
    <lineage>
        <taxon>Eukaryota</taxon>
        <taxon>Metamonada</taxon>
        <taxon>Preaxostyla</taxon>
        <taxon>Oxymonadida</taxon>
        <taxon>Blattamonas</taxon>
    </lineage>
</organism>
<dbReference type="Gene3D" id="3.40.50.12780">
    <property type="entry name" value="N-terminal domain of ligase-like"/>
    <property type="match status" value="1"/>
</dbReference>
<evidence type="ECO:0000313" key="4">
    <source>
        <dbReference type="Proteomes" id="UP001281761"/>
    </source>
</evidence>
<evidence type="ECO:0000259" key="2">
    <source>
        <dbReference type="Pfam" id="PF00501"/>
    </source>
</evidence>
<feature type="region of interest" description="Disordered" evidence="1">
    <location>
        <begin position="724"/>
        <end position="799"/>
    </location>
</feature>
<feature type="compositionally biased region" description="Basic and acidic residues" evidence="1">
    <location>
        <begin position="724"/>
        <end position="769"/>
    </location>
</feature>
<comment type="caution">
    <text evidence="3">The sequence shown here is derived from an EMBL/GenBank/DDBJ whole genome shotgun (WGS) entry which is preliminary data.</text>
</comment>